<name>A0ACC0AX07_CATRO</name>
<dbReference type="EMBL" id="CM044704">
    <property type="protein sequence ID" value="KAI5665547.1"/>
    <property type="molecule type" value="Genomic_DNA"/>
</dbReference>
<dbReference type="Proteomes" id="UP001060085">
    <property type="component" value="Linkage Group LG04"/>
</dbReference>
<protein>
    <submittedName>
        <fullName evidence="1">Uncharacterized protein</fullName>
    </submittedName>
</protein>
<reference evidence="2" key="1">
    <citation type="journal article" date="2023" name="Nat. Plants">
        <title>Single-cell RNA sequencing provides a high-resolution roadmap for understanding the multicellular compartmentation of specialized metabolism.</title>
        <authorList>
            <person name="Sun S."/>
            <person name="Shen X."/>
            <person name="Li Y."/>
            <person name="Li Y."/>
            <person name="Wang S."/>
            <person name="Li R."/>
            <person name="Zhang H."/>
            <person name="Shen G."/>
            <person name="Guo B."/>
            <person name="Wei J."/>
            <person name="Xu J."/>
            <person name="St-Pierre B."/>
            <person name="Chen S."/>
            <person name="Sun C."/>
        </authorList>
    </citation>
    <scope>NUCLEOTIDE SEQUENCE [LARGE SCALE GENOMIC DNA]</scope>
</reference>
<accession>A0ACC0AX07</accession>
<proteinExistence type="predicted"/>
<gene>
    <name evidence="1" type="ORF">M9H77_15400</name>
</gene>
<evidence type="ECO:0000313" key="2">
    <source>
        <dbReference type="Proteomes" id="UP001060085"/>
    </source>
</evidence>
<keyword evidence="2" id="KW-1185">Reference proteome</keyword>
<sequence>MASSPPHILLFPFMSKGHTIPTLNLARLFLRRNATVTIITTPANHSFISNFLSDTKITIIDLHFPKNIEQIPNGTESTDKLPKISLWPSFAAATKLMQPQFEEVLKNLPHLSFMITDGFLYWTVESANKFSVPRFVYYGMSSFAQTVSRILVQSEILREIESDDELFSIPGFPRVKLTRNDFEPIFTDRKPKGPHFEFIKNCAFSTSKSQGLLVNSFYELESDFLEYWNTHFEPKAWAVGPFCLAEERPNQDCKKPWWVRWLDEKEEQGKGVLYVAFGSQAEISAEQFTEIKSGLEESEVNFLWVVRKNVSELGDGFEERVKERGIVVKEWVNQREILGHESIKGFLSHCGWNSVIESICAKVPVLAWPMMAEQPLNARMVAEEIKIGIRVEIGKNGFVKAEDLEKNIRELMEGEKGKEMRKKVKEVGEAAIRAVEEGGSSWKTLNELLLNDFRRHPCKKKTTTDGEIV</sequence>
<evidence type="ECO:0000313" key="1">
    <source>
        <dbReference type="EMBL" id="KAI5665547.1"/>
    </source>
</evidence>
<comment type="caution">
    <text evidence="1">The sequence shown here is derived from an EMBL/GenBank/DDBJ whole genome shotgun (WGS) entry which is preliminary data.</text>
</comment>
<organism evidence="1 2">
    <name type="scientific">Catharanthus roseus</name>
    <name type="common">Madagascar periwinkle</name>
    <name type="synonym">Vinca rosea</name>
    <dbReference type="NCBI Taxonomy" id="4058"/>
    <lineage>
        <taxon>Eukaryota</taxon>
        <taxon>Viridiplantae</taxon>
        <taxon>Streptophyta</taxon>
        <taxon>Embryophyta</taxon>
        <taxon>Tracheophyta</taxon>
        <taxon>Spermatophyta</taxon>
        <taxon>Magnoliopsida</taxon>
        <taxon>eudicotyledons</taxon>
        <taxon>Gunneridae</taxon>
        <taxon>Pentapetalae</taxon>
        <taxon>asterids</taxon>
        <taxon>lamiids</taxon>
        <taxon>Gentianales</taxon>
        <taxon>Apocynaceae</taxon>
        <taxon>Rauvolfioideae</taxon>
        <taxon>Vinceae</taxon>
        <taxon>Catharanthinae</taxon>
        <taxon>Catharanthus</taxon>
    </lineage>
</organism>